<gene>
    <name evidence="2" type="ORF">AVDCRST_MAG32-1595</name>
</gene>
<dbReference type="InterPro" id="IPR016181">
    <property type="entry name" value="Acyl_CoA_acyltransferase"/>
</dbReference>
<dbReference type="Gene3D" id="3.40.630.30">
    <property type="match status" value="1"/>
</dbReference>
<proteinExistence type="predicted"/>
<evidence type="ECO:0000313" key="2">
    <source>
        <dbReference type="EMBL" id="CAA9380282.1"/>
    </source>
</evidence>
<dbReference type="EMBL" id="CADCUM010000071">
    <property type="protein sequence ID" value="CAA9380282.1"/>
    <property type="molecule type" value="Genomic_DNA"/>
</dbReference>
<dbReference type="InterPro" id="IPR000182">
    <property type="entry name" value="GNAT_dom"/>
</dbReference>
<dbReference type="PROSITE" id="PS51186">
    <property type="entry name" value="GNAT"/>
    <property type="match status" value="1"/>
</dbReference>
<name>A0A6J4N7J6_9ACTN</name>
<protein>
    <recommendedName>
        <fullName evidence="1">N-acetyltransferase domain-containing protein</fullName>
    </recommendedName>
</protein>
<feature type="domain" description="N-acetyltransferase" evidence="1">
    <location>
        <begin position="49"/>
        <end position="208"/>
    </location>
</feature>
<accession>A0A6J4N7J6</accession>
<organism evidence="2">
    <name type="scientific">uncultured Nocardioides sp</name>
    <dbReference type="NCBI Taxonomy" id="198441"/>
    <lineage>
        <taxon>Bacteria</taxon>
        <taxon>Bacillati</taxon>
        <taxon>Actinomycetota</taxon>
        <taxon>Actinomycetes</taxon>
        <taxon>Propionibacteriales</taxon>
        <taxon>Nocardioidaceae</taxon>
        <taxon>Nocardioides</taxon>
        <taxon>environmental samples</taxon>
    </lineage>
</organism>
<dbReference type="Pfam" id="PF13302">
    <property type="entry name" value="Acetyltransf_3"/>
    <property type="match status" value="1"/>
</dbReference>
<dbReference type="GO" id="GO:0016747">
    <property type="term" value="F:acyltransferase activity, transferring groups other than amino-acyl groups"/>
    <property type="evidence" value="ECO:0007669"/>
    <property type="project" value="InterPro"/>
</dbReference>
<dbReference type="SUPFAM" id="SSF55729">
    <property type="entry name" value="Acyl-CoA N-acyltransferases (Nat)"/>
    <property type="match status" value="1"/>
</dbReference>
<dbReference type="AlphaFoldDB" id="A0A6J4N7J6"/>
<sequence>MPDPRIAVATLRQQARRRLELGLVSRSARYGLRRDLRAPHQHPSAKIELIVRPMRPEDAVSLYGDDQASTADKMELHWRRRYVDEQLARGWVAVDVESNRPCYVQWLLPQSENAFITQAGDFPALARDEALLENAFTPAAYRGKGIMSAAMSRIAEQAEQYGARYVMTFVGDDNIASLKGCQRAGFAPHLVHHRTRRAFGVLNSSRFETLAEDDPRRHRFLPDQ</sequence>
<reference evidence="2" key="1">
    <citation type="submission" date="2020-02" db="EMBL/GenBank/DDBJ databases">
        <authorList>
            <person name="Meier V. D."/>
        </authorList>
    </citation>
    <scope>NUCLEOTIDE SEQUENCE</scope>
    <source>
        <strain evidence="2">AVDCRST_MAG32</strain>
    </source>
</reference>
<evidence type="ECO:0000259" key="1">
    <source>
        <dbReference type="PROSITE" id="PS51186"/>
    </source>
</evidence>